<feature type="binding site" evidence="8">
    <location>
        <position position="56"/>
    </location>
    <ligand>
        <name>Na(+)</name>
        <dbReference type="ChEBI" id="CHEBI:29101"/>
        <label>1</label>
    </ligand>
</feature>
<proteinExistence type="inferred from homology"/>
<dbReference type="EMBL" id="DS235047">
    <property type="protein sequence ID" value="EEB10961.1"/>
    <property type="molecule type" value="Genomic_DNA"/>
</dbReference>
<dbReference type="GO" id="GO:0005283">
    <property type="term" value="F:amino acid:sodium symporter activity"/>
    <property type="evidence" value="ECO:0007669"/>
    <property type="project" value="TreeGrafter"/>
</dbReference>
<dbReference type="GO" id="GO:0005886">
    <property type="term" value="C:plasma membrane"/>
    <property type="evidence" value="ECO:0007669"/>
    <property type="project" value="TreeGrafter"/>
</dbReference>
<dbReference type="VEuPathDB" id="VectorBase:PHUM079960"/>
<reference evidence="11" key="1">
    <citation type="submission" date="2007-04" db="EMBL/GenBank/DDBJ databases">
        <title>Annotation of Pediculus humanus corporis strain USDA.</title>
        <authorList>
            <person name="Kirkness E."/>
            <person name="Hannick L."/>
            <person name="Hass B."/>
            <person name="Bruggner R."/>
            <person name="Lawson D."/>
            <person name="Bidwell S."/>
            <person name="Joardar V."/>
            <person name="Caler E."/>
            <person name="Walenz B."/>
            <person name="Inman J."/>
            <person name="Schobel S."/>
            <person name="Galinsky K."/>
            <person name="Amedeo P."/>
            <person name="Strausberg R."/>
        </authorList>
    </citation>
    <scope>NUCLEOTIDE SEQUENCE</scope>
    <source>
        <strain evidence="11">USDA</strain>
    </source>
</reference>
<dbReference type="AlphaFoldDB" id="E0VC55"/>
<feature type="compositionally biased region" description="Polar residues" evidence="9">
    <location>
        <begin position="649"/>
        <end position="667"/>
    </location>
</feature>
<sequence length="773" mass="86102">MIGYASEYFIDNNRGRSRRNVDDEPEESEGRSPIGPWPHGLSSVFAGLGCTLGLFNISRFAVLSIHFGSNFILQFLMLSLILGVPLLAFHASLGQTLGAGPIDMWKISPLFQGIGVALLLAQALIGMYSIVGVSWMFVYFRDSFITKQDSFRWAEPFRHYREDNFFATSILNMSRRLEETVPDYLNVVVLQRHALSSPENAFGHLKFQLTFNLAVVWMIVFVSLSKGLRSYGKVVYVFSVVPVLGVLIISSKLLGLIPVYRGFFPQTEWSEFFLNPKSWISAATEVMLTWNLLGAATMQVTSHNRSGKKLWRDIATIALLTLTVLILAAFLGNLCYQLISLKGYTYVPSSFERISTYSFLRPPGMPLFPSNSIPLRHMSHASLVAGDRVSKPGAAHESGYQVIRLATELIPATLAILDGNYLSPFWAVLFYFTLILFGIAQQLAIWHCVITGIMAINAPTLKSWETTITFFTCAAGFILGLPMTTELGIFVVYFLDYCLGGGWWVILLTLMEICAILMVRGRPYSGENICIALFGKRSNCISLWAVPLLTFTWNVVMPVALLVMSITIFKSGGYRDLWIWRCGKGDYWPLWTREVGVFVQIIPLLCIPIIGLVQCYKYLSNGPADIFDRLANLYRPAVNISGIADEDNTATNSNTPSNDSGTNSSTELPPAEDPPPKYTPPPSYSTATGTRIAKLLRQSFRRSVRRIQNVLGPEIVQPPRPPPPDYASVLVEMNLNRNDCRENMSPSSGANTFTAAGKISKKKHAQRLIIEVF</sequence>
<evidence type="ECO:0000313" key="11">
    <source>
        <dbReference type="EMBL" id="EEB10961.1"/>
    </source>
</evidence>
<feature type="transmembrane region" description="Helical" evidence="10">
    <location>
        <begin position="501"/>
        <end position="519"/>
    </location>
</feature>
<dbReference type="OMA" id="MDMWRIS"/>
<feature type="transmembrane region" description="Helical" evidence="10">
    <location>
        <begin position="236"/>
        <end position="259"/>
    </location>
</feature>
<dbReference type="InterPro" id="IPR037272">
    <property type="entry name" value="SNS_sf"/>
</dbReference>
<evidence type="ECO:0000313" key="12">
    <source>
        <dbReference type="EnsemblMetazoa" id="PHUM079960-PA"/>
    </source>
</evidence>
<dbReference type="GO" id="GO:0015179">
    <property type="term" value="F:L-amino acid transmembrane transporter activity"/>
    <property type="evidence" value="ECO:0007669"/>
    <property type="project" value="TreeGrafter"/>
</dbReference>
<feature type="binding site" evidence="8">
    <location>
        <position position="49"/>
    </location>
    <ligand>
        <name>Na(+)</name>
        <dbReference type="ChEBI" id="CHEBI:29101"/>
        <label>2</label>
    </ligand>
</feature>
<keyword evidence="13" id="KW-1185">Reference proteome</keyword>
<dbReference type="PANTHER" id="PTHR11616">
    <property type="entry name" value="SODIUM/CHLORIDE DEPENDENT TRANSPORTER"/>
    <property type="match status" value="1"/>
</dbReference>
<feature type="region of interest" description="Disordered" evidence="9">
    <location>
        <begin position="15"/>
        <end position="35"/>
    </location>
</feature>
<dbReference type="GeneID" id="8231367"/>
<feature type="transmembrane region" description="Helical" evidence="10">
    <location>
        <begin position="205"/>
        <end position="224"/>
    </location>
</feature>
<evidence type="ECO:0000313" key="13">
    <source>
        <dbReference type="Proteomes" id="UP000009046"/>
    </source>
</evidence>
<feature type="transmembrane region" description="Helical" evidence="10">
    <location>
        <begin position="71"/>
        <end position="93"/>
    </location>
</feature>
<evidence type="ECO:0000256" key="1">
    <source>
        <dbReference type="ARBA" id="ARBA00004141"/>
    </source>
</evidence>
<feature type="transmembrane region" description="Helical" evidence="10">
    <location>
        <begin position="468"/>
        <end position="495"/>
    </location>
</feature>
<reference evidence="12" key="3">
    <citation type="submission" date="2021-02" db="UniProtKB">
        <authorList>
            <consortium name="EnsemblMetazoa"/>
        </authorList>
    </citation>
    <scope>IDENTIFICATION</scope>
    <source>
        <strain evidence="12">USDA</strain>
    </source>
</reference>
<dbReference type="HOGENOM" id="CLU_006345_1_0_1"/>
<keyword evidence="8" id="KW-0479">Metal-binding</keyword>
<evidence type="ECO:0000256" key="7">
    <source>
        <dbReference type="ARBA" id="ARBA00023136"/>
    </source>
</evidence>
<keyword evidence="4 10" id="KW-0812">Transmembrane</keyword>
<protein>
    <submittedName>
        <fullName evidence="11">Orphan sodium-and chloride-dependent neurotransmitter transporter, putative</fullName>
    </submittedName>
</protein>
<dbReference type="OrthoDB" id="6366319at2759"/>
<dbReference type="EnsemblMetazoa" id="PHUM079960-RA">
    <property type="protein sequence ID" value="PHUM079960-PA"/>
    <property type="gene ID" value="PHUM079960"/>
</dbReference>
<comment type="similarity">
    <text evidence="2">Belongs to the sodium:neurotransmitter symporter (SNF) (TC 2.A.22) family.</text>
</comment>
<accession>E0VC55</accession>
<feature type="transmembrane region" description="Helical" evidence="10">
    <location>
        <begin position="279"/>
        <end position="302"/>
    </location>
</feature>
<feature type="compositionally biased region" description="Pro residues" evidence="9">
    <location>
        <begin position="671"/>
        <end position="683"/>
    </location>
</feature>
<evidence type="ECO:0000256" key="6">
    <source>
        <dbReference type="ARBA" id="ARBA00022989"/>
    </source>
</evidence>
<evidence type="ECO:0000256" key="5">
    <source>
        <dbReference type="ARBA" id="ARBA00022847"/>
    </source>
</evidence>
<evidence type="ECO:0000256" key="9">
    <source>
        <dbReference type="SAM" id="MobiDB-lite"/>
    </source>
</evidence>
<evidence type="ECO:0000256" key="3">
    <source>
        <dbReference type="ARBA" id="ARBA00022448"/>
    </source>
</evidence>
<keyword evidence="3" id="KW-0813">Transport</keyword>
<dbReference type="GO" id="GO:0046872">
    <property type="term" value="F:metal ion binding"/>
    <property type="evidence" value="ECO:0007669"/>
    <property type="project" value="UniProtKB-KW"/>
</dbReference>
<keyword evidence="7 10" id="KW-0472">Membrane</keyword>
<dbReference type="CTD" id="8231367"/>
<feature type="transmembrane region" description="Helical" evidence="10">
    <location>
        <begin position="314"/>
        <end position="339"/>
    </location>
</feature>
<evidence type="ECO:0000256" key="10">
    <source>
        <dbReference type="SAM" id="Phobius"/>
    </source>
</evidence>
<dbReference type="PROSITE" id="PS50267">
    <property type="entry name" value="NA_NEUROTRAN_SYMP_3"/>
    <property type="match status" value="1"/>
</dbReference>
<feature type="transmembrane region" description="Helical" evidence="10">
    <location>
        <begin position="540"/>
        <end position="569"/>
    </location>
</feature>
<dbReference type="EMBL" id="AAZO01000953">
    <property type="status" value="NOT_ANNOTATED_CDS"/>
    <property type="molecule type" value="Genomic_DNA"/>
</dbReference>
<dbReference type="PANTHER" id="PTHR11616:SF323">
    <property type="entry name" value="SODIUM-DEPENDENT TRANSPORTER BEDRAGGLED"/>
    <property type="match status" value="1"/>
</dbReference>
<evidence type="ECO:0000256" key="4">
    <source>
        <dbReference type="ARBA" id="ARBA00022692"/>
    </source>
</evidence>
<reference evidence="11" key="2">
    <citation type="submission" date="2007-04" db="EMBL/GenBank/DDBJ databases">
        <title>The genome of the human body louse.</title>
        <authorList>
            <consortium name="The Human Body Louse Genome Consortium"/>
            <person name="Kirkness E."/>
            <person name="Walenz B."/>
            <person name="Hass B."/>
            <person name="Bruggner R."/>
            <person name="Strausberg R."/>
        </authorList>
    </citation>
    <scope>NUCLEOTIDE SEQUENCE</scope>
    <source>
        <strain evidence="11">USDA</strain>
    </source>
</reference>
<organism>
    <name type="scientific">Pediculus humanus subsp. corporis</name>
    <name type="common">Body louse</name>
    <dbReference type="NCBI Taxonomy" id="121224"/>
    <lineage>
        <taxon>Eukaryota</taxon>
        <taxon>Metazoa</taxon>
        <taxon>Ecdysozoa</taxon>
        <taxon>Arthropoda</taxon>
        <taxon>Hexapoda</taxon>
        <taxon>Insecta</taxon>
        <taxon>Pterygota</taxon>
        <taxon>Neoptera</taxon>
        <taxon>Paraneoptera</taxon>
        <taxon>Psocodea</taxon>
        <taxon>Troctomorpha</taxon>
        <taxon>Phthiraptera</taxon>
        <taxon>Anoplura</taxon>
        <taxon>Pediculidae</taxon>
        <taxon>Pediculus</taxon>
    </lineage>
</organism>
<evidence type="ECO:0000256" key="8">
    <source>
        <dbReference type="PIRSR" id="PIRSR600175-1"/>
    </source>
</evidence>
<dbReference type="SUPFAM" id="SSF161070">
    <property type="entry name" value="SNF-like"/>
    <property type="match status" value="1"/>
</dbReference>
<keyword evidence="8" id="KW-0915">Sodium</keyword>
<feature type="transmembrane region" description="Helical" evidence="10">
    <location>
        <begin position="114"/>
        <end position="140"/>
    </location>
</feature>
<dbReference type="KEGG" id="phu:Phum_PHUM079960"/>
<dbReference type="Proteomes" id="UP000009046">
    <property type="component" value="Unassembled WGS sequence"/>
</dbReference>
<gene>
    <name evidence="12" type="primary">8231367</name>
    <name evidence="11" type="ORF">Phum_PHUM079960</name>
</gene>
<feature type="transmembrane region" description="Helical" evidence="10">
    <location>
        <begin position="428"/>
        <end position="456"/>
    </location>
</feature>
<dbReference type="GO" id="GO:0089718">
    <property type="term" value="P:amino acid import across plasma membrane"/>
    <property type="evidence" value="ECO:0007669"/>
    <property type="project" value="TreeGrafter"/>
</dbReference>
<comment type="subcellular location">
    <subcellularLocation>
        <location evidence="1">Membrane</location>
        <topology evidence="1">Multi-pass membrane protein</topology>
    </subcellularLocation>
</comment>
<keyword evidence="6 10" id="KW-1133">Transmembrane helix</keyword>
<dbReference type="RefSeq" id="XP_002423699.1">
    <property type="nucleotide sequence ID" value="XM_002423654.1"/>
</dbReference>
<dbReference type="eggNOG" id="KOG3660">
    <property type="taxonomic scope" value="Eukaryota"/>
</dbReference>
<feature type="transmembrane region" description="Helical" evidence="10">
    <location>
        <begin position="41"/>
        <end position="65"/>
    </location>
</feature>
<feature type="transmembrane region" description="Helical" evidence="10">
    <location>
        <begin position="597"/>
        <end position="619"/>
    </location>
</feature>
<dbReference type="InParanoid" id="E0VC55"/>
<dbReference type="InterPro" id="IPR000175">
    <property type="entry name" value="Na/ntran_symport"/>
</dbReference>
<dbReference type="Pfam" id="PF00209">
    <property type="entry name" value="SNF"/>
    <property type="match status" value="1"/>
</dbReference>
<evidence type="ECO:0000256" key="2">
    <source>
        <dbReference type="ARBA" id="ARBA00006459"/>
    </source>
</evidence>
<dbReference type="FunCoup" id="E0VC55">
    <property type="interactions" value="58"/>
</dbReference>
<name>E0VC55_PEDHC</name>
<dbReference type="PRINTS" id="PR00176">
    <property type="entry name" value="NANEUSMPORT"/>
</dbReference>
<feature type="region of interest" description="Disordered" evidence="9">
    <location>
        <begin position="645"/>
        <end position="687"/>
    </location>
</feature>
<keyword evidence="5" id="KW-0769">Symport</keyword>